<dbReference type="AlphaFoldDB" id="A0A0F8VSG1"/>
<sequence>MEATQDQILALLGEYVVRERLHENDLIIGAGQLKDLETQIETLKTKILEYEAEAKGYEDQGAD</sequence>
<gene>
    <name evidence="2" type="ORF">LCGC14_3156880</name>
</gene>
<evidence type="ECO:0000256" key="1">
    <source>
        <dbReference type="SAM" id="Coils"/>
    </source>
</evidence>
<accession>A0A0F8VSG1</accession>
<dbReference type="EMBL" id="LAZR01069660">
    <property type="protein sequence ID" value="KKK47272.1"/>
    <property type="molecule type" value="Genomic_DNA"/>
</dbReference>
<protein>
    <submittedName>
        <fullName evidence="2">Uncharacterized protein</fullName>
    </submittedName>
</protein>
<reference evidence="2" key="1">
    <citation type="journal article" date="2015" name="Nature">
        <title>Complex archaea that bridge the gap between prokaryotes and eukaryotes.</title>
        <authorList>
            <person name="Spang A."/>
            <person name="Saw J.H."/>
            <person name="Jorgensen S.L."/>
            <person name="Zaremba-Niedzwiedzka K."/>
            <person name="Martijn J."/>
            <person name="Lind A.E."/>
            <person name="van Eijk R."/>
            <person name="Schleper C."/>
            <person name="Guy L."/>
            <person name="Ettema T.J."/>
        </authorList>
    </citation>
    <scope>NUCLEOTIDE SEQUENCE</scope>
</reference>
<proteinExistence type="predicted"/>
<evidence type="ECO:0000313" key="2">
    <source>
        <dbReference type="EMBL" id="KKK47272.1"/>
    </source>
</evidence>
<comment type="caution">
    <text evidence="2">The sequence shown here is derived from an EMBL/GenBank/DDBJ whole genome shotgun (WGS) entry which is preliminary data.</text>
</comment>
<feature type="coiled-coil region" evidence="1">
    <location>
        <begin position="33"/>
        <end position="60"/>
    </location>
</feature>
<name>A0A0F8VSG1_9ZZZZ</name>
<keyword evidence="1" id="KW-0175">Coiled coil</keyword>
<organism evidence="2">
    <name type="scientific">marine sediment metagenome</name>
    <dbReference type="NCBI Taxonomy" id="412755"/>
    <lineage>
        <taxon>unclassified sequences</taxon>
        <taxon>metagenomes</taxon>
        <taxon>ecological metagenomes</taxon>
    </lineage>
</organism>